<dbReference type="InterPro" id="IPR052336">
    <property type="entry name" value="MlaD_Phospholipid_Transporter"/>
</dbReference>
<reference evidence="4 5" key="1">
    <citation type="submission" date="2018-08" db="EMBL/GenBank/DDBJ databases">
        <title>Muricauda nanhaiensis sp. nov., isolated from seawater of the South China Sea.</title>
        <authorList>
            <person name="Dang Y."/>
        </authorList>
    </citation>
    <scope>NUCLEOTIDE SEQUENCE [LARGE SCALE GENOMIC DNA]</scope>
    <source>
        <strain evidence="4 5">SM1704</strain>
    </source>
</reference>
<evidence type="ECO:0000256" key="2">
    <source>
        <dbReference type="SAM" id="Phobius"/>
    </source>
</evidence>
<dbReference type="OrthoDB" id="9771725at2"/>
<gene>
    <name evidence="4" type="ORF">DX873_15670</name>
</gene>
<keyword evidence="2" id="KW-1133">Transmembrane helix</keyword>
<dbReference type="PANTHER" id="PTHR33371:SF4">
    <property type="entry name" value="INTERMEMBRANE PHOSPHOLIPID TRANSPORT SYSTEM BINDING PROTEIN MLAD"/>
    <property type="match status" value="1"/>
</dbReference>
<feature type="transmembrane region" description="Helical" evidence="2">
    <location>
        <begin position="12"/>
        <end position="30"/>
    </location>
</feature>
<dbReference type="AlphaFoldDB" id="A0A371JMS0"/>
<accession>A0A371JMS0</accession>
<organism evidence="4 5">
    <name type="scientific">Flagellimonas nanhaiensis</name>
    <dbReference type="NCBI Taxonomy" id="2292706"/>
    <lineage>
        <taxon>Bacteria</taxon>
        <taxon>Pseudomonadati</taxon>
        <taxon>Bacteroidota</taxon>
        <taxon>Flavobacteriia</taxon>
        <taxon>Flavobacteriales</taxon>
        <taxon>Flavobacteriaceae</taxon>
        <taxon>Flagellimonas</taxon>
    </lineage>
</organism>
<dbReference type="Proteomes" id="UP000261828">
    <property type="component" value="Unassembled WGS sequence"/>
</dbReference>
<evidence type="ECO:0000313" key="5">
    <source>
        <dbReference type="Proteomes" id="UP000261828"/>
    </source>
</evidence>
<name>A0A371JMS0_9FLAO</name>
<dbReference type="EMBL" id="QTJX01000004">
    <property type="protein sequence ID" value="RDY58438.1"/>
    <property type="molecule type" value="Genomic_DNA"/>
</dbReference>
<dbReference type="InterPro" id="IPR003399">
    <property type="entry name" value="Mce/MlaD"/>
</dbReference>
<evidence type="ECO:0000313" key="4">
    <source>
        <dbReference type="EMBL" id="RDY58438.1"/>
    </source>
</evidence>
<dbReference type="RefSeq" id="WP_116185427.1">
    <property type="nucleotide sequence ID" value="NZ_QTJX01000004.1"/>
</dbReference>
<feature type="coiled-coil region" evidence="1">
    <location>
        <begin position="279"/>
        <end position="306"/>
    </location>
</feature>
<proteinExistence type="predicted"/>
<feature type="domain" description="Mce/MlaD" evidence="3">
    <location>
        <begin position="39"/>
        <end position="117"/>
    </location>
</feature>
<dbReference type="PANTHER" id="PTHR33371">
    <property type="entry name" value="INTERMEMBRANE PHOSPHOLIPID TRANSPORT SYSTEM BINDING PROTEIN MLAD-RELATED"/>
    <property type="match status" value="1"/>
</dbReference>
<keyword evidence="2" id="KW-0812">Transmembrane</keyword>
<keyword evidence="2" id="KW-0472">Membrane</keyword>
<protein>
    <submittedName>
        <fullName evidence="4">MCE family protein</fullName>
    </submittedName>
</protein>
<dbReference type="Pfam" id="PF02470">
    <property type="entry name" value="MlaD"/>
    <property type="match status" value="1"/>
</dbReference>
<evidence type="ECO:0000256" key="1">
    <source>
        <dbReference type="SAM" id="Coils"/>
    </source>
</evidence>
<comment type="caution">
    <text evidence="4">The sequence shown here is derived from an EMBL/GenBank/DDBJ whole genome shotgun (WGS) entry which is preliminary data.</text>
</comment>
<keyword evidence="1" id="KW-0175">Coiled coil</keyword>
<sequence length="327" mass="36222">MEKTTAQNIRLGFLVVLGTILLVLAAYFIGNRQNIFGNTFTINAVFKNVNGLQKGNNVRYSGIDVGTVSSIKMINDTTIVVNMVIQEKMLPHIRKNAVATIGSDGLVGSMIVNILPGRDPGEPIVTGDRIESYSRIGAEDMLSTLNVTNENAALLTADLLRVTESLKSGQGTLGRLLNDTVMSQNLMQTSTNLKKMSFEANKVLEKLNSIIDEVEIENSVASVLVSDSLSGQQMKNILLNLETSSRKIVEITYSLDSLSNNISKGKGTLKYLATDTILVEQLERTMKNIEEGTERFNENMEALKHNFLTRRYFRKQEKNSKKNQEIP</sequence>
<keyword evidence="5" id="KW-1185">Reference proteome</keyword>
<evidence type="ECO:0000259" key="3">
    <source>
        <dbReference type="Pfam" id="PF02470"/>
    </source>
</evidence>